<sequence length="174" mass="19145">VAFFGDTQYSNKYSATVLKGVNTYPNTTPGVGAVLTLVNKSPVYYTTLSGFSVEYGPMDQSDVKFQISNDGINWYYWNGTLWAQTTGTDSNTAEEINAHISEFSQQFGAGNFYFKSFMISDGTGQVDLSSVTISYGTELPVTGQHSGVLIFIIYALMPIILFFLNRSLSSVKVR</sequence>
<keyword evidence="1" id="KW-0812">Transmembrane</keyword>
<accession>X1BPA6</accession>
<feature type="non-terminal residue" evidence="2">
    <location>
        <position position="1"/>
    </location>
</feature>
<evidence type="ECO:0000256" key="1">
    <source>
        <dbReference type="SAM" id="Phobius"/>
    </source>
</evidence>
<dbReference type="AlphaFoldDB" id="X1BPA6"/>
<gene>
    <name evidence="2" type="ORF">S01H4_33867</name>
</gene>
<name>X1BPA6_9ZZZZ</name>
<proteinExistence type="predicted"/>
<protein>
    <submittedName>
        <fullName evidence="2">Uncharacterized protein</fullName>
    </submittedName>
</protein>
<keyword evidence="1" id="KW-0472">Membrane</keyword>
<reference evidence="2" key="1">
    <citation type="journal article" date="2014" name="Front. Microbiol.">
        <title>High frequency of phylogenetically diverse reductive dehalogenase-homologous genes in deep subseafloor sedimentary metagenomes.</title>
        <authorList>
            <person name="Kawai M."/>
            <person name="Futagami T."/>
            <person name="Toyoda A."/>
            <person name="Takaki Y."/>
            <person name="Nishi S."/>
            <person name="Hori S."/>
            <person name="Arai W."/>
            <person name="Tsubouchi T."/>
            <person name="Morono Y."/>
            <person name="Uchiyama I."/>
            <person name="Ito T."/>
            <person name="Fujiyama A."/>
            <person name="Inagaki F."/>
            <person name="Takami H."/>
        </authorList>
    </citation>
    <scope>NUCLEOTIDE SEQUENCE</scope>
    <source>
        <strain evidence="2">Expedition CK06-06</strain>
    </source>
</reference>
<organism evidence="2">
    <name type="scientific">marine sediment metagenome</name>
    <dbReference type="NCBI Taxonomy" id="412755"/>
    <lineage>
        <taxon>unclassified sequences</taxon>
        <taxon>metagenomes</taxon>
        <taxon>ecological metagenomes</taxon>
    </lineage>
</organism>
<keyword evidence="1" id="KW-1133">Transmembrane helix</keyword>
<evidence type="ECO:0000313" key="2">
    <source>
        <dbReference type="EMBL" id="GAG83002.1"/>
    </source>
</evidence>
<dbReference type="EMBL" id="BART01017869">
    <property type="protein sequence ID" value="GAG83002.1"/>
    <property type="molecule type" value="Genomic_DNA"/>
</dbReference>
<feature type="transmembrane region" description="Helical" evidence="1">
    <location>
        <begin position="147"/>
        <end position="164"/>
    </location>
</feature>
<comment type="caution">
    <text evidence="2">The sequence shown here is derived from an EMBL/GenBank/DDBJ whole genome shotgun (WGS) entry which is preliminary data.</text>
</comment>